<geneLocation type="plasmid" evidence="2">
    <name>pr1cp1</name>
</geneLocation>
<evidence type="ECO:0000313" key="1">
    <source>
        <dbReference type="EMBL" id="ANS32216.1"/>
    </source>
</evidence>
<keyword evidence="1" id="KW-0614">Plasmid</keyword>
<organism evidence="1 2">
    <name type="scientific">Rhodococcus opacus</name>
    <name type="common">Nocardia opaca</name>
    <dbReference type="NCBI Taxonomy" id="37919"/>
    <lineage>
        <taxon>Bacteria</taxon>
        <taxon>Bacillati</taxon>
        <taxon>Actinomycetota</taxon>
        <taxon>Actinomycetes</taxon>
        <taxon>Mycobacteriales</taxon>
        <taxon>Nocardiaceae</taxon>
        <taxon>Rhodococcus</taxon>
    </lineage>
</organism>
<dbReference type="EMBL" id="CP009112">
    <property type="protein sequence ID" value="ANS32216.1"/>
    <property type="molecule type" value="Genomic_DNA"/>
</dbReference>
<name>A0A1B1KHY0_RHOOP</name>
<dbReference type="AlphaFoldDB" id="A0A1B1KHY0"/>
<proteinExistence type="predicted"/>
<dbReference type="PATRIC" id="fig|37919.13.peg.8023"/>
<evidence type="ECO:0000313" key="2">
    <source>
        <dbReference type="Proteomes" id="UP000186108"/>
    </source>
</evidence>
<accession>A0A1B1KHY0</accession>
<reference evidence="1 2" key="1">
    <citation type="submission" date="2014-07" db="EMBL/GenBank/DDBJ databases">
        <authorList>
            <person name="Zhang J.E."/>
            <person name="Yang H."/>
            <person name="Guo J."/>
            <person name="Deng Z."/>
            <person name="Luo H."/>
            <person name="Luo M."/>
            <person name="Zhao B."/>
        </authorList>
    </citation>
    <scope>NUCLEOTIDE SEQUENCE [LARGE SCALE GENOMIC DNA]</scope>
    <source>
        <strain evidence="1 2">1CP</strain>
        <plasmid evidence="2">Plasmid pr1cp1</plasmid>
    </source>
</reference>
<protein>
    <submittedName>
        <fullName evidence="1">Uncharacterized protein</fullName>
    </submittedName>
</protein>
<sequence length="250" mass="27730">MRAGDFFCARVVPAGSTMQIFGGIEPIEPGQRGRLIELLDSESTDPEELVEFLSARFAPPRLVTPDEHPMVACRAVFEVSDTAGIRRKLSRRFGAADADRWTWTEQGSVLGVLNLARNTDPWVLEVEAMNEPRFESLVDAVGAADPGARLREQTRTPAAELMAQAQENVLPTHPVDPEDPAIATALYEHIRGYEQQWPDEAIPALGDHTPRECAADPTRRDDLIRLLDSFPQQERPGAMSVRRLREALGL</sequence>
<dbReference type="Proteomes" id="UP000186108">
    <property type="component" value="Plasmid pR1CP1"/>
</dbReference>
<gene>
    <name evidence="1" type="ORF">R1CP_38085</name>
</gene>